<comment type="similarity">
    <text evidence="1">Belongs to the E.coli NlpD/Haemophilus LppB family.</text>
</comment>
<feature type="compositionally biased region" description="Polar residues" evidence="2">
    <location>
        <begin position="135"/>
        <end position="144"/>
    </location>
</feature>
<protein>
    <submittedName>
        <fullName evidence="5">Peptidoglycan DD-metalloendopeptidase family protein</fullName>
    </submittedName>
</protein>
<keyword evidence="6" id="KW-1185">Reference proteome</keyword>
<feature type="signal peptide" evidence="3">
    <location>
        <begin position="1"/>
        <end position="26"/>
    </location>
</feature>
<feature type="domain" description="LysM" evidence="4">
    <location>
        <begin position="65"/>
        <end position="109"/>
    </location>
</feature>
<name>A0ABV6IG09_9BURK</name>
<comment type="caution">
    <text evidence="5">The sequence shown here is derived from an EMBL/GenBank/DDBJ whole genome shotgun (WGS) entry which is preliminary data.</text>
</comment>
<dbReference type="InterPro" id="IPR018392">
    <property type="entry name" value="LysM"/>
</dbReference>
<dbReference type="Gene3D" id="2.70.70.10">
    <property type="entry name" value="Glucose Permease (Domain IIA)"/>
    <property type="match status" value="1"/>
</dbReference>
<feature type="chain" id="PRO_5046476615" evidence="3">
    <location>
        <begin position="27"/>
        <end position="321"/>
    </location>
</feature>
<dbReference type="InterPro" id="IPR050570">
    <property type="entry name" value="Cell_wall_metabolism_enzyme"/>
</dbReference>
<dbReference type="PROSITE" id="PS51782">
    <property type="entry name" value="LYSM"/>
    <property type="match status" value="1"/>
</dbReference>
<dbReference type="SUPFAM" id="SSF51261">
    <property type="entry name" value="Duplicated hybrid motif"/>
    <property type="match status" value="1"/>
</dbReference>
<gene>
    <name evidence="5" type="ORF">ACFFJH_13155</name>
</gene>
<feature type="region of interest" description="Disordered" evidence="2">
    <location>
        <begin position="130"/>
        <end position="194"/>
    </location>
</feature>
<evidence type="ECO:0000256" key="3">
    <source>
        <dbReference type="SAM" id="SignalP"/>
    </source>
</evidence>
<dbReference type="Gene3D" id="3.10.350.10">
    <property type="entry name" value="LysM domain"/>
    <property type="match status" value="1"/>
</dbReference>
<accession>A0ABV6IG09</accession>
<dbReference type="EMBL" id="JBHLXJ010000014">
    <property type="protein sequence ID" value="MFC0350765.1"/>
    <property type="molecule type" value="Genomic_DNA"/>
</dbReference>
<dbReference type="PANTHER" id="PTHR21666:SF263">
    <property type="entry name" value="MUREIN HYDROLASE ACTIVATOR NLPD"/>
    <property type="match status" value="1"/>
</dbReference>
<dbReference type="InterPro" id="IPR036779">
    <property type="entry name" value="LysM_dom_sf"/>
</dbReference>
<dbReference type="InterPro" id="IPR011055">
    <property type="entry name" value="Dup_hybrid_motif"/>
</dbReference>
<dbReference type="InterPro" id="IPR016047">
    <property type="entry name" value="M23ase_b-sheet_dom"/>
</dbReference>
<dbReference type="Pfam" id="PF01551">
    <property type="entry name" value="Peptidase_M23"/>
    <property type="match status" value="1"/>
</dbReference>
<proteinExistence type="inferred from homology"/>
<evidence type="ECO:0000313" key="6">
    <source>
        <dbReference type="Proteomes" id="UP001589844"/>
    </source>
</evidence>
<evidence type="ECO:0000313" key="5">
    <source>
        <dbReference type="EMBL" id="MFC0350765.1"/>
    </source>
</evidence>
<organism evidence="5 6">
    <name type="scientific">Undibacterium danionis</name>
    <dbReference type="NCBI Taxonomy" id="1812100"/>
    <lineage>
        <taxon>Bacteria</taxon>
        <taxon>Pseudomonadati</taxon>
        <taxon>Pseudomonadota</taxon>
        <taxon>Betaproteobacteria</taxon>
        <taxon>Burkholderiales</taxon>
        <taxon>Oxalobacteraceae</taxon>
        <taxon>Undibacterium</taxon>
    </lineage>
</organism>
<evidence type="ECO:0000256" key="2">
    <source>
        <dbReference type="SAM" id="MobiDB-lite"/>
    </source>
</evidence>
<dbReference type="CDD" id="cd00118">
    <property type="entry name" value="LysM"/>
    <property type="match status" value="1"/>
</dbReference>
<dbReference type="Proteomes" id="UP001589844">
    <property type="component" value="Unassembled WGS sequence"/>
</dbReference>
<sequence length="321" mass="34411">MKQSCLLKKNEALRLLGFASMASLLAACTSVPNNAPVIERSSEVAAPVARPVVVAPVVKEQEVRPSYTVKRGDTLLRIAFDHGQSYSDLVAWNNLRNPNDIKVDQVLWIGPPEGSSVAKVSPVTTSQGIEIRSLTPVNPSTNKTAPRGDKRTYSESNLAELQKAADGASTQTTVAQKNETPIAKAAEKPVEKTPAVPAAETIDWIWPADAKLIAGFDDQKNKGLDLGGKLGQEVVAVAAGKVIYEGGAMRGYGNMLIIKHANNYLSAYAHNKVNLVKEGQSVSKGQKIAEMGNSDSDVVKLHFEIRQAGKPIDPMKVLPAR</sequence>
<dbReference type="PANTHER" id="PTHR21666">
    <property type="entry name" value="PEPTIDASE-RELATED"/>
    <property type="match status" value="1"/>
</dbReference>
<dbReference type="Pfam" id="PF01476">
    <property type="entry name" value="LysM"/>
    <property type="match status" value="1"/>
</dbReference>
<dbReference type="PROSITE" id="PS51257">
    <property type="entry name" value="PROKAR_LIPOPROTEIN"/>
    <property type="match status" value="1"/>
</dbReference>
<feature type="compositionally biased region" description="Polar residues" evidence="2">
    <location>
        <begin position="168"/>
        <end position="179"/>
    </location>
</feature>
<dbReference type="SMART" id="SM00257">
    <property type="entry name" value="LysM"/>
    <property type="match status" value="1"/>
</dbReference>
<evidence type="ECO:0000259" key="4">
    <source>
        <dbReference type="PROSITE" id="PS51782"/>
    </source>
</evidence>
<reference evidence="5 6" key="1">
    <citation type="submission" date="2024-09" db="EMBL/GenBank/DDBJ databases">
        <authorList>
            <person name="Sun Q."/>
            <person name="Mori K."/>
        </authorList>
    </citation>
    <scope>NUCLEOTIDE SEQUENCE [LARGE SCALE GENOMIC DNA]</scope>
    <source>
        <strain evidence="5 6">CCM 8677</strain>
    </source>
</reference>
<evidence type="ECO:0000256" key="1">
    <source>
        <dbReference type="ARBA" id="ARBA00038420"/>
    </source>
</evidence>
<dbReference type="CDD" id="cd12797">
    <property type="entry name" value="M23_peptidase"/>
    <property type="match status" value="1"/>
</dbReference>
<keyword evidence="3" id="KW-0732">Signal</keyword>
<dbReference type="RefSeq" id="WP_390213285.1">
    <property type="nucleotide sequence ID" value="NZ_JBHLXJ010000014.1"/>
</dbReference>